<reference evidence="7 8" key="1">
    <citation type="submission" date="2017-01" db="EMBL/GenBank/DDBJ databases">
        <title>Genome analysis of Paenibacillus selenitrireducens ES3-24.</title>
        <authorList>
            <person name="Xu D."/>
            <person name="Yao R."/>
            <person name="Zheng S."/>
        </authorList>
    </citation>
    <scope>NUCLEOTIDE SEQUENCE [LARGE SCALE GENOMIC DNA]</scope>
    <source>
        <strain evidence="7 8">ES3-24</strain>
    </source>
</reference>
<evidence type="ECO:0000256" key="3">
    <source>
        <dbReference type="ARBA" id="ARBA00023159"/>
    </source>
</evidence>
<keyword evidence="8" id="KW-1185">Reference proteome</keyword>
<dbReference type="PROSITE" id="PS51063">
    <property type="entry name" value="HTH_CRP_2"/>
    <property type="match status" value="1"/>
</dbReference>
<keyword evidence="4" id="KW-0804">Transcription</keyword>
<dbReference type="InterPro" id="IPR018490">
    <property type="entry name" value="cNMP-bd_dom_sf"/>
</dbReference>
<dbReference type="Gene3D" id="1.10.10.10">
    <property type="entry name" value="Winged helix-like DNA-binding domain superfamily/Winged helix DNA-binding domain"/>
    <property type="match status" value="1"/>
</dbReference>
<feature type="domain" description="HTH crp-type" evidence="6">
    <location>
        <begin position="143"/>
        <end position="216"/>
    </location>
</feature>
<comment type="caution">
    <text evidence="7">The sequence shown here is derived from an EMBL/GenBank/DDBJ whole genome shotgun (WGS) entry which is preliminary data.</text>
</comment>
<dbReference type="Gene3D" id="2.60.120.10">
    <property type="entry name" value="Jelly Rolls"/>
    <property type="match status" value="1"/>
</dbReference>
<evidence type="ECO:0000259" key="5">
    <source>
        <dbReference type="PROSITE" id="PS50042"/>
    </source>
</evidence>
<evidence type="ECO:0000256" key="4">
    <source>
        <dbReference type="ARBA" id="ARBA00023163"/>
    </source>
</evidence>
<evidence type="ECO:0000256" key="2">
    <source>
        <dbReference type="ARBA" id="ARBA00023125"/>
    </source>
</evidence>
<proteinExistence type="predicted"/>
<dbReference type="Pfam" id="PF00027">
    <property type="entry name" value="cNMP_binding"/>
    <property type="match status" value="1"/>
</dbReference>
<dbReference type="AlphaFoldDB" id="A0A1T2X5M2"/>
<dbReference type="SMART" id="SM00100">
    <property type="entry name" value="cNMP"/>
    <property type="match status" value="1"/>
</dbReference>
<dbReference type="GO" id="GO:0003677">
    <property type="term" value="F:DNA binding"/>
    <property type="evidence" value="ECO:0007669"/>
    <property type="project" value="UniProtKB-KW"/>
</dbReference>
<keyword evidence="3" id="KW-0010">Activator</keyword>
<evidence type="ECO:0000259" key="6">
    <source>
        <dbReference type="PROSITE" id="PS51063"/>
    </source>
</evidence>
<feature type="domain" description="Cyclic nucleotide-binding" evidence="5">
    <location>
        <begin position="9"/>
        <end position="129"/>
    </location>
</feature>
<protein>
    <submittedName>
        <fullName evidence="7">cAMP-binding protein</fullName>
    </submittedName>
</protein>
<gene>
    <name evidence="7" type="ORF">BVG16_21420</name>
</gene>
<dbReference type="InterPro" id="IPR000595">
    <property type="entry name" value="cNMP-bd_dom"/>
</dbReference>
<dbReference type="Pfam" id="PF13545">
    <property type="entry name" value="HTH_Crp_2"/>
    <property type="match status" value="1"/>
</dbReference>
<dbReference type="CDD" id="cd00038">
    <property type="entry name" value="CAP_ED"/>
    <property type="match status" value="1"/>
</dbReference>
<evidence type="ECO:0000313" key="7">
    <source>
        <dbReference type="EMBL" id="OPA75169.1"/>
    </source>
</evidence>
<dbReference type="GO" id="GO:0003700">
    <property type="term" value="F:DNA-binding transcription factor activity"/>
    <property type="evidence" value="ECO:0007669"/>
    <property type="project" value="TreeGrafter"/>
</dbReference>
<dbReference type="InterPro" id="IPR014710">
    <property type="entry name" value="RmlC-like_jellyroll"/>
</dbReference>
<dbReference type="InterPro" id="IPR012318">
    <property type="entry name" value="HTH_CRP"/>
</dbReference>
<keyword evidence="2" id="KW-0238">DNA-binding</keyword>
<dbReference type="PANTHER" id="PTHR24567:SF74">
    <property type="entry name" value="HTH-TYPE TRANSCRIPTIONAL REGULATOR ARCR"/>
    <property type="match status" value="1"/>
</dbReference>
<dbReference type="GO" id="GO:0005829">
    <property type="term" value="C:cytosol"/>
    <property type="evidence" value="ECO:0007669"/>
    <property type="project" value="TreeGrafter"/>
</dbReference>
<dbReference type="OrthoDB" id="9812325at2"/>
<dbReference type="SUPFAM" id="SSF46785">
    <property type="entry name" value="Winged helix' DNA-binding domain"/>
    <property type="match status" value="1"/>
</dbReference>
<dbReference type="SMART" id="SM00419">
    <property type="entry name" value="HTH_CRP"/>
    <property type="match status" value="1"/>
</dbReference>
<accession>A0A1T2X5M2</accession>
<dbReference type="STRING" id="1324314.BVG16_21420"/>
<dbReference type="InterPro" id="IPR050397">
    <property type="entry name" value="Env_Response_Regulators"/>
</dbReference>
<evidence type="ECO:0000256" key="1">
    <source>
        <dbReference type="ARBA" id="ARBA00023015"/>
    </source>
</evidence>
<dbReference type="InterPro" id="IPR036390">
    <property type="entry name" value="WH_DNA-bd_sf"/>
</dbReference>
<dbReference type="PANTHER" id="PTHR24567">
    <property type="entry name" value="CRP FAMILY TRANSCRIPTIONAL REGULATORY PROTEIN"/>
    <property type="match status" value="1"/>
</dbReference>
<name>A0A1T2X5M2_9BACL</name>
<organism evidence="7 8">
    <name type="scientific">Paenibacillus selenitireducens</name>
    <dbReference type="NCBI Taxonomy" id="1324314"/>
    <lineage>
        <taxon>Bacteria</taxon>
        <taxon>Bacillati</taxon>
        <taxon>Bacillota</taxon>
        <taxon>Bacilli</taxon>
        <taxon>Bacillales</taxon>
        <taxon>Paenibacillaceae</taxon>
        <taxon>Paenibacillus</taxon>
    </lineage>
</organism>
<dbReference type="EMBL" id="MSZX01000009">
    <property type="protein sequence ID" value="OPA75169.1"/>
    <property type="molecule type" value="Genomic_DNA"/>
</dbReference>
<dbReference type="RefSeq" id="WP_078501242.1">
    <property type="nucleotide sequence ID" value="NZ_MSZX01000009.1"/>
</dbReference>
<evidence type="ECO:0000313" key="8">
    <source>
        <dbReference type="Proteomes" id="UP000190188"/>
    </source>
</evidence>
<sequence>MIELREVPLFSEIPTDELQRFEPMLRERKYKKNHVFMFENDQSDSIYILRTGKVKVYRIQDGKEIVIGIHFPGDVVGEAEALTGDLYRVASVETLEPVVAWQISKPDFLAIVDRYPSVIRIAYTMMFARVRVLNRTIRYLTFLDVRTKLANLMLDLYYNVGKLENGECKIDMKVNHALLASMVGNTRESISKTLSEFQSEGLIEIRQKYIFLRDMKRLEKICYETEEVPELRKWDHGLRITEDLS</sequence>
<dbReference type="Proteomes" id="UP000190188">
    <property type="component" value="Unassembled WGS sequence"/>
</dbReference>
<keyword evidence="1" id="KW-0805">Transcription regulation</keyword>
<dbReference type="SUPFAM" id="SSF51206">
    <property type="entry name" value="cAMP-binding domain-like"/>
    <property type="match status" value="1"/>
</dbReference>
<dbReference type="InterPro" id="IPR036388">
    <property type="entry name" value="WH-like_DNA-bd_sf"/>
</dbReference>
<dbReference type="PROSITE" id="PS50042">
    <property type="entry name" value="CNMP_BINDING_3"/>
    <property type="match status" value="1"/>
</dbReference>